<reference evidence="5" key="1">
    <citation type="submission" date="2016-10" db="EMBL/GenBank/DDBJ databases">
        <authorList>
            <person name="Varghese N."/>
            <person name="Submissions S."/>
        </authorList>
    </citation>
    <scope>NUCLEOTIDE SEQUENCE [LARGE SCALE GENOMIC DNA]</scope>
    <source>
        <strain evidence="5">Z-7934</strain>
    </source>
</reference>
<evidence type="ECO:0000256" key="1">
    <source>
        <dbReference type="ARBA" id="ARBA00022801"/>
    </source>
</evidence>
<dbReference type="Proteomes" id="UP000199287">
    <property type="component" value="Unassembled WGS sequence"/>
</dbReference>
<dbReference type="InterPro" id="IPR036264">
    <property type="entry name" value="Bact_exopeptidase_dim_dom"/>
</dbReference>
<dbReference type="EMBL" id="FOQA01000002">
    <property type="protein sequence ID" value="SFH68337.1"/>
    <property type="molecule type" value="Genomic_DNA"/>
</dbReference>
<evidence type="ECO:0000313" key="4">
    <source>
        <dbReference type="EMBL" id="SFH68337.1"/>
    </source>
</evidence>
<dbReference type="SUPFAM" id="SSF55031">
    <property type="entry name" value="Bacterial exopeptidase dimerisation domain"/>
    <property type="match status" value="1"/>
</dbReference>
<evidence type="ECO:0000256" key="2">
    <source>
        <dbReference type="PIRSR" id="PIRSR005962-1"/>
    </source>
</evidence>
<dbReference type="RefSeq" id="WP_093370348.1">
    <property type="nucleotide sequence ID" value="NZ_FOQA01000002.1"/>
</dbReference>
<dbReference type="AlphaFoldDB" id="A0A1I3C1A6"/>
<accession>A0A1I3C1A6</accession>
<evidence type="ECO:0000313" key="5">
    <source>
        <dbReference type="Proteomes" id="UP000199287"/>
    </source>
</evidence>
<feature type="binding site" evidence="2">
    <location>
        <position position="137"/>
    </location>
    <ligand>
        <name>Mn(2+)</name>
        <dbReference type="ChEBI" id="CHEBI:29035"/>
        <label>2</label>
    </ligand>
</feature>
<dbReference type="Gene3D" id="3.40.630.10">
    <property type="entry name" value="Zn peptidases"/>
    <property type="match status" value="1"/>
</dbReference>
<dbReference type="GO" id="GO:0046872">
    <property type="term" value="F:metal ion binding"/>
    <property type="evidence" value="ECO:0007669"/>
    <property type="project" value="UniProtKB-KW"/>
</dbReference>
<proteinExistence type="predicted"/>
<dbReference type="Gene3D" id="3.30.70.360">
    <property type="match status" value="1"/>
</dbReference>
<dbReference type="FunFam" id="3.30.70.360:FF:000001">
    <property type="entry name" value="N-acetyldiaminopimelate deacetylase"/>
    <property type="match status" value="1"/>
</dbReference>
<keyword evidence="1 4" id="KW-0378">Hydrolase</keyword>
<gene>
    <name evidence="4" type="ORF">SAMN05192551_102149</name>
</gene>
<feature type="binding site" evidence="2">
    <location>
        <position position="101"/>
    </location>
    <ligand>
        <name>Mn(2+)</name>
        <dbReference type="ChEBI" id="CHEBI:29035"/>
        <label>2</label>
    </ligand>
</feature>
<keyword evidence="2" id="KW-0464">Manganese</keyword>
<dbReference type="SUPFAM" id="SSF53187">
    <property type="entry name" value="Zn-dependent exopeptidases"/>
    <property type="match status" value="1"/>
</dbReference>
<evidence type="ECO:0000259" key="3">
    <source>
        <dbReference type="Pfam" id="PF07687"/>
    </source>
</evidence>
<dbReference type="PIRSF" id="PIRSF005962">
    <property type="entry name" value="Pept_M20D_amidohydro"/>
    <property type="match status" value="1"/>
</dbReference>
<feature type="domain" description="Peptidase M20 dimerisation" evidence="3">
    <location>
        <begin position="186"/>
        <end position="281"/>
    </location>
</feature>
<dbReference type="OrthoDB" id="9776731at2"/>
<organism evidence="4 5">
    <name type="scientific">Tindallia magadiensis</name>
    <dbReference type="NCBI Taxonomy" id="69895"/>
    <lineage>
        <taxon>Bacteria</taxon>
        <taxon>Bacillati</taxon>
        <taxon>Bacillota</taxon>
        <taxon>Clostridia</taxon>
        <taxon>Peptostreptococcales</taxon>
        <taxon>Tindalliaceae</taxon>
        <taxon>Tindallia</taxon>
    </lineage>
</organism>
<feature type="binding site" evidence="2">
    <location>
        <position position="361"/>
    </location>
    <ligand>
        <name>Mn(2+)</name>
        <dbReference type="ChEBI" id="CHEBI:29035"/>
        <label>2</label>
    </ligand>
</feature>
<dbReference type="PANTHER" id="PTHR11014:SF63">
    <property type="entry name" value="METALLOPEPTIDASE, PUTATIVE (AFU_ORTHOLOGUE AFUA_6G09600)-RELATED"/>
    <property type="match status" value="1"/>
</dbReference>
<sequence>MDPIKNQVNDLKEELIALRRDFHEYPELGYQEHRTAQIVEEYLQELGIETFRMTQTGVTGMIKGKTEGPVLMLRADLDALPVQEENKVPYASKNPGVMHACGHDAHTAMLMVAAKVLVGIRDELKGSIKLVFQPNEENAGALPMINEGVLENPKVDAVVGVHIWTPLPSGTIGLSAGGVMSGLDIFKILVRGYGGHSGYPETAIDPIIAASDIVLSAQRVQTREISCMKPTTMSFGKIEGGTKANIIPDYVSLEGSIRTLYDDGDDKAVLRLKRIAEKVAEAHHCECQMEWFRENIALINDENMVKVMMSAAREVAGNDERVVPHSNMASEDFSEFAALVPGVFIFLGTGNEAKETHYPHHNPRFNIDEDVMPLGVELFVKGALSYFKQQEAISKREEAEGASEND</sequence>
<dbReference type="PANTHER" id="PTHR11014">
    <property type="entry name" value="PEPTIDASE M20 FAMILY MEMBER"/>
    <property type="match status" value="1"/>
</dbReference>
<dbReference type="NCBIfam" id="TIGR01891">
    <property type="entry name" value="amidohydrolases"/>
    <property type="match status" value="1"/>
</dbReference>
<dbReference type="GO" id="GO:0050118">
    <property type="term" value="F:N-acetyldiaminopimelate deacetylase activity"/>
    <property type="evidence" value="ECO:0007669"/>
    <property type="project" value="UniProtKB-ARBA"/>
</dbReference>
<feature type="binding site" evidence="2">
    <location>
        <position position="103"/>
    </location>
    <ligand>
        <name>Mn(2+)</name>
        <dbReference type="ChEBI" id="CHEBI:29035"/>
        <label>2</label>
    </ligand>
</feature>
<dbReference type="Pfam" id="PF01546">
    <property type="entry name" value="Peptidase_M20"/>
    <property type="match status" value="1"/>
</dbReference>
<dbReference type="InterPro" id="IPR002933">
    <property type="entry name" value="Peptidase_M20"/>
</dbReference>
<keyword evidence="2" id="KW-0479">Metal-binding</keyword>
<dbReference type="InterPro" id="IPR017439">
    <property type="entry name" value="Amidohydrolase"/>
</dbReference>
<feature type="binding site" evidence="2">
    <location>
        <position position="162"/>
    </location>
    <ligand>
        <name>Mn(2+)</name>
        <dbReference type="ChEBI" id="CHEBI:29035"/>
        <label>2</label>
    </ligand>
</feature>
<dbReference type="Pfam" id="PF07687">
    <property type="entry name" value="M20_dimer"/>
    <property type="match status" value="1"/>
</dbReference>
<dbReference type="STRING" id="69895.SAMN05192551_102149"/>
<protein>
    <submittedName>
        <fullName evidence="4">Amidohydrolase</fullName>
    </submittedName>
</protein>
<comment type="cofactor">
    <cofactor evidence="2">
        <name>Mn(2+)</name>
        <dbReference type="ChEBI" id="CHEBI:29035"/>
    </cofactor>
    <text evidence="2">The Mn(2+) ion enhances activity.</text>
</comment>
<dbReference type="GO" id="GO:0019877">
    <property type="term" value="P:diaminopimelate biosynthetic process"/>
    <property type="evidence" value="ECO:0007669"/>
    <property type="project" value="UniProtKB-ARBA"/>
</dbReference>
<keyword evidence="5" id="KW-1185">Reference proteome</keyword>
<name>A0A1I3C1A6_9FIRM</name>
<dbReference type="InterPro" id="IPR011650">
    <property type="entry name" value="Peptidase_M20_dimer"/>
</dbReference>